<dbReference type="InterPro" id="IPR004365">
    <property type="entry name" value="NA-bd_OB_tRNA"/>
</dbReference>
<protein>
    <submittedName>
        <fullName evidence="3">RecJ-like exonuclease</fullName>
    </submittedName>
</protein>
<keyword evidence="4" id="KW-1185">Reference proteome</keyword>
<dbReference type="PROSITE" id="PS50126">
    <property type="entry name" value="S1"/>
    <property type="match status" value="1"/>
</dbReference>
<dbReference type="Pfam" id="PF01336">
    <property type="entry name" value="tRNA_anti-codon"/>
    <property type="match status" value="1"/>
</dbReference>
<gene>
    <name evidence="3" type="ORF">SAMN04487947_1379</name>
</gene>
<dbReference type="InterPro" id="IPR038763">
    <property type="entry name" value="DHH_sf"/>
</dbReference>
<dbReference type="CDD" id="cd04473">
    <property type="entry name" value="S1_RecJ_like"/>
    <property type="match status" value="1"/>
</dbReference>
<dbReference type="SUPFAM" id="SSF50249">
    <property type="entry name" value="Nucleic acid-binding proteins"/>
    <property type="match status" value="2"/>
</dbReference>
<sequence>MTVENAGDSGGESGSSSDADSRPVVYDLAPNCTLDDTEVGANYHAVVNGVVEYGIFVDVSDEVSGLVHESNLDRTYEVGDRLIVSLEEVRENGDVAFDTVSFEDYRTVTVDYEPDITPIADVEPGMDVFVEGVVAQIKQTGGPTVFRIADDTGIVSAAAFEEAGVRAHPEVELDDAVRISGTAESHEGALQLEVDSLTRLHDEAAEATRQRLDDALDERAEPNEVDPLVEWPAFEKLRDDLRDVARLLRRTVLEGRPIRVRHHADGDGMCASVPVQLALENFISEVHDDDDAPRHLFKRLPSKAPFYEMEDVTRDLNFALEGRARHGQRLPLLLMLDNGSTEEDVPAYENLAHYDVPIAVVDHHHPDPEAVEPLLDAHVNPYLYDEDYRITTGMMCVELARMIDPSITEDLEHVPAVAGLSDRSKAEVMDEFVALAEDRGYDRGKLLDIGEALDYAAHWLRYSDGQSIVNDVLNVGCDDEERHEELVEFLAERAERDVDRQLDAAESHVEHETLSSGAHLYTIDLDEWAHRFTYPAPGKTTGKLHDRKVQERQEPVITIGYGPDFAVLRSDGVRLDIPQMVAELNEEVVGGGVSGGGHLVVGSIKFVKGMRSEVIDSLVEKMADAELDAELSSQAPVDADL</sequence>
<dbReference type="OrthoDB" id="5596at2157"/>
<evidence type="ECO:0000256" key="1">
    <source>
        <dbReference type="SAM" id="MobiDB-lite"/>
    </source>
</evidence>
<dbReference type="Gene3D" id="3.90.1640.30">
    <property type="match status" value="1"/>
</dbReference>
<dbReference type="CDD" id="cd04487">
    <property type="entry name" value="RecJ_OBF2_like"/>
    <property type="match status" value="1"/>
</dbReference>
<organism evidence="3 4">
    <name type="scientific">Halogeometricum rufum</name>
    <dbReference type="NCBI Taxonomy" id="553469"/>
    <lineage>
        <taxon>Archaea</taxon>
        <taxon>Methanobacteriati</taxon>
        <taxon>Methanobacteriota</taxon>
        <taxon>Stenosarchaea group</taxon>
        <taxon>Halobacteria</taxon>
        <taxon>Halobacteriales</taxon>
        <taxon>Haloferacaceae</taxon>
        <taxon>Halogeometricum</taxon>
    </lineage>
</organism>
<dbReference type="Pfam" id="PF00575">
    <property type="entry name" value="S1"/>
    <property type="match status" value="1"/>
</dbReference>
<dbReference type="InterPro" id="IPR003029">
    <property type="entry name" value="S1_domain"/>
</dbReference>
<feature type="domain" description="S1 motif" evidence="2">
    <location>
        <begin position="40"/>
        <end position="100"/>
    </location>
</feature>
<dbReference type="Proteomes" id="UP000198531">
    <property type="component" value="Unassembled WGS sequence"/>
</dbReference>
<dbReference type="Gene3D" id="2.40.50.140">
    <property type="entry name" value="Nucleic acid-binding proteins"/>
    <property type="match status" value="1"/>
</dbReference>
<dbReference type="STRING" id="553469.SAMN04487947_1379"/>
<dbReference type="SMART" id="SM00316">
    <property type="entry name" value="S1"/>
    <property type="match status" value="1"/>
</dbReference>
<keyword evidence="3" id="KW-0269">Exonuclease</keyword>
<keyword evidence="3" id="KW-0540">Nuclease</keyword>
<name>A0A1I6GMF7_9EURY</name>
<dbReference type="AlphaFoldDB" id="A0A1I6GMF7"/>
<feature type="region of interest" description="Disordered" evidence="1">
    <location>
        <begin position="1"/>
        <end position="23"/>
    </location>
</feature>
<reference evidence="4" key="1">
    <citation type="submission" date="2016-10" db="EMBL/GenBank/DDBJ databases">
        <authorList>
            <person name="Varghese N."/>
            <person name="Submissions S."/>
        </authorList>
    </citation>
    <scope>NUCLEOTIDE SEQUENCE [LARGE SCALE GENOMIC DNA]</scope>
    <source>
        <strain evidence="4">CGMCC 1.7736</strain>
    </source>
</reference>
<dbReference type="GO" id="GO:0004527">
    <property type="term" value="F:exonuclease activity"/>
    <property type="evidence" value="ECO:0007669"/>
    <property type="project" value="UniProtKB-KW"/>
</dbReference>
<evidence type="ECO:0000313" key="4">
    <source>
        <dbReference type="Proteomes" id="UP000198531"/>
    </source>
</evidence>
<dbReference type="RefSeq" id="WP_089805821.1">
    <property type="nucleotide sequence ID" value="NZ_FOYT01000001.1"/>
</dbReference>
<keyword evidence="3" id="KW-0378">Hydrolase</keyword>
<proteinExistence type="predicted"/>
<dbReference type="InterPro" id="IPR012340">
    <property type="entry name" value="NA-bd_OB-fold"/>
</dbReference>
<dbReference type="SUPFAM" id="SSF64182">
    <property type="entry name" value="DHH phosphoesterases"/>
    <property type="match status" value="1"/>
</dbReference>
<evidence type="ECO:0000313" key="3">
    <source>
        <dbReference type="EMBL" id="SFR43321.1"/>
    </source>
</evidence>
<dbReference type="GO" id="GO:0003676">
    <property type="term" value="F:nucleic acid binding"/>
    <property type="evidence" value="ECO:0007669"/>
    <property type="project" value="InterPro"/>
</dbReference>
<dbReference type="EMBL" id="FOYT01000001">
    <property type="protein sequence ID" value="SFR43321.1"/>
    <property type="molecule type" value="Genomic_DNA"/>
</dbReference>
<dbReference type="Gene3D" id="2.40.50.1010">
    <property type="match status" value="1"/>
</dbReference>
<evidence type="ECO:0000259" key="2">
    <source>
        <dbReference type="PROSITE" id="PS50126"/>
    </source>
</evidence>
<accession>A0A1I6GMF7</accession>